<dbReference type="EMBL" id="ML978075">
    <property type="protein sequence ID" value="KAF2010823.1"/>
    <property type="molecule type" value="Genomic_DNA"/>
</dbReference>
<gene>
    <name evidence="1" type="ORF">BU24DRAFT_454382</name>
</gene>
<name>A0A6A5XD80_9PLEO</name>
<reference evidence="1" key="1">
    <citation type="journal article" date="2020" name="Stud. Mycol.">
        <title>101 Dothideomycetes genomes: a test case for predicting lifestyles and emergence of pathogens.</title>
        <authorList>
            <person name="Haridas S."/>
            <person name="Albert R."/>
            <person name="Binder M."/>
            <person name="Bloem J."/>
            <person name="Labutti K."/>
            <person name="Salamov A."/>
            <person name="Andreopoulos B."/>
            <person name="Baker S."/>
            <person name="Barry K."/>
            <person name="Bills G."/>
            <person name="Bluhm B."/>
            <person name="Cannon C."/>
            <person name="Castanera R."/>
            <person name="Culley D."/>
            <person name="Daum C."/>
            <person name="Ezra D."/>
            <person name="Gonzalez J."/>
            <person name="Henrissat B."/>
            <person name="Kuo A."/>
            <person name="Liang C."/>
            <person name="Lipzen A."/>
            <person name="Lutzoni F."/>
            <person name="Magnuson J."/>
            <person name="Mondo S."/>
            <person name="Nolan M."/>
            <person name="Ohm R."/>
            <person name="Pangilinan J."/>
            <person name="Park H.-J."/>
            <person name="Ramirez L."/>
            <person name="Alfaro M."/>
            <person name="Sun H."/>
            <person name="Tritt A."/>
            <person name="Yoshinaga Y."/>
            <person name="Zwiers L.-H."/>
            <person name="Turgeon B."/>
            <person name="Goodwin S."/>
            <person name="Spatafora J."/>
            <person name="Crous P."/>
            <person name="Grigoriev I."/>
        </authorList>
    </citation>
    <scope>NUCLEOTIDE SEQUENCE</scope>
    <source>
        <strain evidence="1">CBS 175.79</strain>
    </source>
</reference>
<dbReference type="RefSeq" id="XP_033379162.1">
    <property type="nucleotide sequence ID" value="XM_033531311.1"/>
</dbReference>
<dbReference type="Proteomes" id="UP000799778">
    <property type="component" value="Unassembled WGS sequence"/>
</dbReference>
<dbReference type="GeneID" id="54288708"/>
<keyword evidence="2" id="KW-1185">Reference proteome</keyword>
<sequence>MDEMIGLFRTHQNFFLGHVKTYVVCAIVEGDLQIAPEQLQVIRQSIKELGLSNALLYYERTMEHFINTQTHFGTVLVDGRLAEPRTYVEDRDVTDAKPKSPTWQGKYVDGECQYELVLDGVILSSQNTPPVNEYIWMQEDARWIQWDGYQWV</sequence>
<protein>
    <submittedName>
        <fullName evidence="1">Uncharacterized protein</fullName>
    </submittedName>
</protein>
<dbReference type="AlphaFoldDB" id="A0A6A5XD80"/>
<dbReference type="OrthoDB" id="5368615at2759"/>
<evidence type="ECO:0000313" key="2">
    <source>
        <dbReference type="Proteomes" id="UP000799778"/>
    </source>
</evidence>
<organism evidence="1 2">
    <name type="scientific">Aaosphaeria arxii CBS 175.79</name>
    <dbReference type="NCBI Taxonomy" id="1450172"/>
    <lineage>
        <taxon>Eukaryota</taxon>
        <taxon>Fungi</taxon>
        <taxon>Dikarya</taxon>
        <taxon>Ascomycota</taxon>
        <taxon>Pezizomycotina</taxon>
        <taxon>Dothideomycetes</taxon>
        <taxon>Pleosporomycetidae</taxon>
        <taxon>Pleosporales</taxon>
        <taxon>Pleosporales incertae sedis</taxon>
        <taxon>Aaosphaeria</taxon>
    </lineage>
</organism>
<evidence type="ECO:0000313" key="1">
    <source>
        <dbReference type="EMBL" id="KAF2010823.1"/>
    </source>
</evidence>
<proteinExistence type="predicted"/>
<accession>A0A6A5XD80</accession>